<evidence type="ECO:0000313" key="2">
    <source>
        <dbReference type="Proteomes" id="UP000549009"/>
    </source>
</evidence>
<reference evidence="1 2" key="1">
    <citation type="submission" date="2020-08" db="EMBL/GenBank/DDBJ databases">
        <title>Genomic Encyclopedia of Type Strains, Phase III (KMG-III): the genomes of soil and plant-associated and newly described type strains.</title>
        <authorList>
            <person name="Whitman W."/>
        </authorList>
    </citation>
    <scope>NUCLEOTIDE SEQUENCE [LARGE SCALE GENOMIC DNA]</scope>
    <source>
        <strain evidence="1 2">CECT 3146</strain>
    </source>
</reference>
<comment type="caution">
    <text evidence="1">The sequence shown here is derived from an EMBL/GenBank/DDBJ whole genome shotgun (WGS) entry which is preliminary data.</text>
</comment>
<proteinExistence type="predicted"/>
<dbReference type="Proteomes" id="UP000549009">
    <property type="component" value="Unassembled WGS sequence"/>
</dbReference>
<protein>
    <submittedName>
        <fullName evidence="1">Uncharacterized protein</fullName>
    </submittedName>
</protein>
<dbReference type="AlphaFoldDB" id="A0A7W8AQG8"/>
<sequence length="45" mass="4903">MEFVFRLIHRAASAQIMERCPGLQVLSTKGLVSAFPALTPSDKGK</sequence>
<accession>A0A7W8AQG8</accession>
<organism evidence="1 2">
    <name type="scientific">Streptomyces spectabilis</name>
    <dbReference type="NCBI Taxonomy" id="68270"/>
    <lineage>
        <taxon>Bacteria</taxon>
        <taxon>Bacillati</taxon>
        <taxon>Actinomycetota</taxon>
        <taxon>Actinomycetes</taxon>
        <taxon>Kitasatosporales</taxon>
        <taxon>Streptomycetaceae</taxon>
        <taxon>Streptomyces</taxon>
    </lineage>
</organism>
<gene>
    <name evidence="1" type="ORF">FHS40_000595</name>
</gene>
<name>A0A7W8AQG8_STRST</name>
<evidence type="ECO:0000313" key="1">
    <source>
        <dbReference type="EMBL" id="MBB5101542.1"/>
    </source>
</evidence>
<dbReference type="EMBL" id="JACHJD010000001">
    <property type="protein sequence ID" value="MBB5101542.1"/>
    <property type="molecule type" value="Genomic_DNA"/>
</dbReference>
<keyword evidence="2" id="KW-1185">Reference proteome</keyword>